<keyword evidence="4 8" id="KW-0812">Transmembrane</keyword>
<proteinExistence type="inferred from homology"/>
<keyword evidence="6 8" id="KW-1133">Transmembrane helix</keyword>
<keyword evidence="10" id="KW-1185">Reference proteome</keyword>
<sequence length="163" mass="18631">MKKVLILLLLSILLFMLDNVLMPFISIRGAYPNLLLVFIISYSIINGSWEGMWIGTLCGMLQDVYFLNGFGINAFTNMIVCILAGFIGNSILKQKMIMPVMTCFALSILKGIMVFVILYIGKVYSSFGNVFIIGIYSLIISIVMYKGVYRLCQKPYMERRWRF</sequence>
<dbReference type="InterPro" id="IPR017225">
    <property type="entry name" value="Cell_shape_determin_MreD_prd"/>
</dbReference>
<evidence type="ECO:0000256" key="7">
    <source>
        <dbReference type="ARBA" id="ARBA00023136"/>
    </source>
</evidence>
<evidence type="ECO:0000256" key="4">
    <source>
        <dbReference type="ARBA" id="ARBA00022692"/>
    </source>
</evidence>
<dbReference type="OrthoDB" id="9796616at2"/>
<dbReference type="AlphaFoldDB" id="A0A386H2W4"/>
<dbReference type="Pfam" id="PF04093">
    <property type="entry name" value="MreD"/>
    <property type="match status" value="1"/>
</dbReference>
<keyword evidence="5" id="KW-0133">Cell shape</keyword>
<comment type="subcellular location">
    <subcellularLocation>
        <location evidence="1">Cell membrane</location>
        <topology evidence="1">Multi-pass membrane protein</topology>
    </subcellularLocation>
</comment>
<evidence type="ECO:0000256" key="1">
    <source>
        <dbReference type="ARBA" id="ARBA00004651"/>
    </source>
</evidence>
<feature type="transmembrane region" description="Helical" evidence="8">
    <location>
        <begin position="65"/>
        <end position="88"/>
    </location>
</feature>
<evidence type="ECO:0000256" key="3">
    <source>
        <dbReference type="ARBA" id="ARBA00022475"/>
    </source>
</evidence>
<dbReference type="GO" id="GO:0005886">
    <property type="term" value="C:plasma membrane"/>
    <property type="evidence" value="ECO:0007669"/>
    <property type="project" value="UniProtKB-SubCell"/>
</dbReference>
<evidence type="ECO:0000256" key="5">
    <source>
        <dbReference type="ARBA" id="ARBA00022960"/>
    </source>
</evidence>
<reference evidence="9 10" key="1">
    <citation type="journal article" date="2019" name="Int. J. Syst. Evol. Microbiol.">
        <title>Clostridium fermenticellae sp. nov., isolated from the mud in a fermentation cellar for the production of the Chinese liquor, baijiu.</title>
        <authorList>
            <person name="Xu P.X."/>
            <person name="Chai L.J."/>
            <person name="Qiu T."/>
            <person name="Zhang X.J."/>
            <person name="Lu Z.M."/>
            <person name="Xiao C."/>
            <person name="Wang S.T."/>
            <person name="Shen C.H."/>
            <person name="Shi J.S."/>
            <person name="Xu Z.H."/>
        </authorList>
    </citation>
    <scope>NUCLEOTIDE SEQUENCE [LARGE SCALE GENOMIC DNA]</scope>
    <source>
        <strain evidence="9 10">JN500901</strain>
    </source>
</reference>
<comment type="similarity">
    <text evidence="2">Belongs to the MreD family.</text>
</comment>
<name>A0A386H2W4_9CLOT</name>
<dbReference type="RefSeq" id="WP_119970883.1">
    <property type="nucleotide sequence ID" value="NZ_CP032416.1"/>
</dbReference>
<keyword evidence="7 8" id="KW-0472">Membrane</keyword>
<accession>A0A386H2W4</accession>
<dbReference type="KEGG" id="cfer:D4Z93_04865"/>
<feature type="transmembrane region" description="Helical" evidence="8">
    <location>
        <begin position="127"/>
        <end position="149"/>
    </location>
</feature>
<dbReference type="PIRSF" id="PIRSF037497">
    <property type="entry name" value="MreD_Clostridium/Treponema_prd"/>
    <property type="match status" value="1"/>
</dbReference>
<evidence type="ECO:0000256" key="8">
    <source>
        <dbReference type="SAM" id="Phobius"/>
    </source>
</evidence>
<evidence type="ECO:0000313" key="10">
    <source>
        <dbReference type="Proteomes" id="UP000266301"/>
    </source>
</evidence>
<evidence type="ECO:0000313" key="9">
    <source>
        <dbReference type="EMBL" id="AYD39883.1"/>
    </source>
</evidence>
<dbReference type="EMBL" id="CP032416">
    <property type="protein sequence ID" value="AYD39883.1"/>
    <property type="molecule type" value="Genomic_DNA"/>
</dbReference>
<dbReference type="InterPro" id="IPR007227">
    <property type="entry name" value="Cell_shape_determining_MreD"/>
</dbReference>
<gene>
    <name evidence="9" type="primary">mreD</name>
    <name evidence="9" type="ORF">D4Z93_04865</name>
</gene>
<protein>
    <submittedName>
        <fullName evidence="9">Rod shape-determining protein MreD</fullName>
    </submittedName>
</protein>
<dbReference type="NCBIfam" id="TIGR03426">
    <property type="entry name" value="shape_MreD"/>
    <property type="match status" value="1"/>
</dbReference>
<organism evidence="9 10">
    <name type="scientific">Clostridium fermenticellae</name>
    <dbReference type="NCBI Taxonomy" id="2068654"/>
    <lineage>
        <taxon>Bacteria</taxon>
        <taxon>Bacillati</taxon>
        <taxon>Bacillota</taxon>
        <taxon>Clostridia</taxon>
        <taxon>Eubacteriales</taxon>
        <taxon>Clostridiaceae</taxon>
        <taxon>Clostridium</taxon>
    </lineage>
</organism>
<dbReference type="Proteomes" id="UP000266301">
    <property type="component" value="Chromosome"/>
</dbReference>
<feature type="transmembrane region" description="Helical" evidence="8">
    <location>
        <begin position="100"/>
        <end position="121"/>
    </location>
</feature>
<evidence type="ECO:0000256" key="6">
    <source>
        <dbReference type="ARBA" id="ARBA00022989"/>
    </source>
</evidence>
<dbReference type="GO" id="GO:0008360">
    <property type="term" value="P:regulation of cell shape"/>
    <property type="evidence" value="ECO:0007669"/>
    <property type="project" value="UniProtKB-KW"/>
</dbReference>
<evidence type="ECO:0000256" key="2">
    <source>
        <dbReference type="ARBA" id="ARBA00007776"/>
    </source>
</evidence>
<keyword evidence="3" id="KW-1003">Cell membrane</keyword>